<keyword evidence="2" id="KW-1185">Reference proteome</keyword>
<evidence type="ECO:0000313" key="2">
    <source>
        <dbReference type="Proteomes" id="UP000887013"/>
    </source>
</evidence>
<dbReference type="AlphaFoldDB" id="A0A8X6NC53"/>
<organism evidence="1 2">
    <name type="scientific">Nephila pilipes</name>
    <name type="common">Giant wood spider</name>
    <name type="synonym">Nephila maculata</name>
    <dbReference type="NCBI Taxonomy" id="299642"/>
    <lineage>
        <taxon>Eukaryota</taxon>
        <taxon>Metazoa</taxon>
        <taxon>Ecdysozoa</taxon>
        <taxon>Arthropoda</taxon>
        <taxon>Chelicerata</taxon>
        <taxon>Arachnida</taxon>
        <taxon>Araneae</taxon>
        <taxon>Araneomorphae</taxon>
        <taxon>Entelegynae</taxon>
        <taxon>Araneoidea</taxon>
        <taxon>Nephilidae</taxon>
        <taxon>Nephila</taxon>
    </lineage>
</organism>
<dbReference type="Proteomes" id="UP000887013">
    <property type="component" value="Unassembled WGS sequence"/>
</dbReference>
<dbReference type="EMBL" id="BMAW01102684">
    <property type="protein sequence ID" value="GFT05462.1"/>
    <property type="molecule type" value="Genomic_DNA"/>
</dbReference>
<comment type="caution">
    <text evidence="1">The sequence shown here is derived from an EMBL/GenBank/DDBJ whole genome shotgun (WGS) entry which is preliminary data.</text>
</comment>
<evidence type="ECO:0000313" key="1">
    <source>
        <dbReference type="EMBL" id="GFT05462.1"/>
    </source>
</evidence>
<name>A0A8X6NC53_NEPPI</name>
<dbReference type="OrthoDB" id="6433130at2759"/>
<sequence>MRRKKNSEAFGFHLIGGSIESFLDEKTPVHCGFIHENDETQLKPFFDLESIGIRDDPHCYDDDKELETFNETVSFENNPCTFRRPWNKNCYQLGDSYYVAQKKMKNVERGIG</sequence>
<protein>
    <submittedName>
        <fullName evidence="1">Uncharacterized protein</fullName>
    </submittedName>
</protein>
<gene>
    <name evidence="1" type="ORF">NPIL_597111</name>
</gene>
<proteinExistence type="predicted"/>
<accession>A0A8X6NC53</accession>
<reference evidence="1" key="1">
    <citation type="submission" date="2020-08" db="EMBL/GenBank/DDBJ databases">
        <title>Multicomponent nature underlies the extraordinary mechanical properties of spider dragline silk.</title>
        <authorList>
            <person name="Kono N."/>
            <person name="Nakamura H."/>
            <person name="Mori M."/>
            <person name="Yoshida Y."/>
            <person name="Ohtoshi R."/>
            <person name="Malay A.D."/>
            <person name="Moran D.A.P."/>
            <person name="Tomita M."/>
            <person name="Numata K."/>
            <person name="Arakawa K."/>
        </authorList>
    </citation>
    <scope>NUCLEOTIDE SEQUENCE</scope>
</reference>